<feature type="signal peptide" evidence="10">
    <location>
        <begin position="1"/>
        <end position="18"/>
    </location>
</feature>
<dbReference type="InterPro" id="IPR002022">
    <property type="entry name" value="Pec_lyase"/>
</dbReference>
<dbReference type="KEGG" id="pfy:PFICI_01708"/>
<evidence type="ECO:0000313" key="12">
    <source>
        <dbReference type="EMBL" id="ETS87880.1"/>
    </source>
</evidence>
<dbReference type="GO" id="GO:0047490">
    <property type="term" value="F:pectin lyase activity"/>
    <property type="evidence" value="ECO:0007669"/>
    <property type="project" value="UniProtKB-EC"/>
</dbReference>
<dbReference type="eggNOG" id="ENOG502SJIR">
    <property type="taxonomic scope" value="Eukaryota"/>
</dbReference>
<evidence type="ECO:0000256" key="9">
    <source>
        <dbReference type="RuleBase" id="RU361173"/>
    </source>
</evidence>
<evidence type="ECO:0000256" key="1">
    <source>
        <dbReference type="ARBA" id="ARBA00010980"/>
    </source>
</evidence>
<dbReference type="GeneID" id="19266721"/>
<dbReference type="InterPro" id="IPR045032">
    <property type="entry name" value="PEL"/>
</dbReference>
<dbReference type="SUPFAM" id="SSF51126">
    <property type="entry name" value="Pectin lyase-like"/>
    <property type="match status" value="1"/>
</dbReference>
<keyword evidence="9" id="KW-0624">Polysaccharide degradation</keyword>
<dbReference type="GO" id="GO:0005576">
    <property type="term" value="C:extracellular region"/>
    <property type="evidence" value="ECO:0007669"/>
    <property type="project" value="UniProtKB-SubCell"/>
</dbReference>
<evidence type="ECO:0000256" key="10">
    <source>
        <dbReference type="SAM" id="SignalP"/>
    </source>
</evidence>
<comment type="similarity">
    <text evidence="1 9">Belongs to the polysaccharide lyase 1 family.</text>
</comment>
<dbReference type="RefSeq" id="XP_007828480.1">
    <property type="nucleotide sequence ID" value="XM_007830289.1"/>
</dbReference>
<comment type="function">
    <text evidence="7">Pectinolytic enzymes consist of four classes of enzymes: pectin lyase, polygalacturonase, pectin methylesterase and rhamnogalacturonase. Among pectinolytic enzymes, pectin lyase is the most important in depolymerization of pectin, since it cleaves internal glycosidic bonds of highly methylated pectins.</text>
</comment>
<dbReference type="InParanoid" id="W3XPJ2"/>
<protein>
    <recommendedName>
        <fullName evidence="8">pectin lyase</fullName>
        <ecNumber evidence="8">4.2.2.10</ecNumber>
    </recommendedName>
</protein>
<evidence type="ECO:0000313" key="13">
    <source>
        <dbReference type="Proteomes" id="UP000030651"/>
    </source>
</evidence>
<dbReference type="PANTHER" id="PTHR31683:SF67">
    <property type="entry name" value="PECTIN LYASE F-RELATED"/>
    <property type="match status" value="1"/>
</dbReference>
<dbReference type="AlphaFoldDB" id="W3XPJ2"/>
<sequence length="377" mass="39482">MYFTSLVSVLPFVGLTSAASVVGSAYGFAKGVTPTGTTVTPTDNAQLTSWLGDSTARVIVLTKTFDFATATTTGAACRATDKCSGGQDTIKTSCDSNETPIVATYNPQATKGISVASNKALVGVGSTGAIKGKGLLIASGSKNVIVQNIRITTLNPQYVWGGDGISIEGADGVWIDHCTFDNIGRMFIVSHYGPNRVTASYNYFNGATSYSNSCDGQQYWGTMYVGDSDKVTIDHNYYYKMSGRSPKLGDSSYNTYFQATNNYFDTSSGHSFDIVKGTYALIEGNYFSGAKTPMTTDSTTSGAYIFDSPSSSLSTCSSYLGRSCVVNSLTSSGTLPSLSSTDALSKLSGSYGTYIITPESASSAQTNVAAKAGQGKV</sequence>
<reference evidence="13" key="1">
    <citation type="journal article" date="2015" name="BMC Genomics">
        <title>Genomic and transcriptomic analysis of the endophytic fungus Pestalotiopsis fici reveals its lifestyle and high potential for synthesis of natural products.</title>
        <authorList>
            <person name="Wang X."/>
            <person name="Zhang X."/>
            <person name="Liu L."/>
            <person name="Xiang M."/>
            <person name="Wang W."/>
            <person name="Sun X."/>
            <person name="Che Y."/>
            <person name="Guo L."/>
            <person name="Liu G."/>
            <person name="Guo L."/>
            <person name="Wang C."/>
            <person name="Yin W.B."/>
            <person name="Stadler M."/>
            <person name="Zhang X."/>
            <person name="Liu X."/>
        </authorList>
    </citation>
    <scope>NUCLEOTIDE SEQUENCE [LARGE SCALE GENOMIC DNA]</scope>
    <source>
        <strain evidence="13">W106-1 / CGMCC3.15140</strain>
    </source>
</reference>
<evidence type="ECO:0000256" key="6">
    <source>
        <dbReference type="ARBA" id="ARBA00036818"/>
    </source>
</evidence>
<dbReference type="Pfam" id="PF00544">
    <property type="entry name" value="Pectate_lyase_4"/>
    <property type="match status" value="1"/>
</dbReference>
<dbReference type="Proteomes" id="UP000030651">
    <property type="component" value="Unassembled WGS sequence"/>
</dbReference>
<dbReference type="Gene3D" id="2.160.20.10">
    <property type="entry name" value="Single-stranded right-handed beta-helix, Pectin lyase-like"/>
    <property type="match status" value="1"/>
</dbReference>
<evidence type="ECO:0000256" key="4">
    <source>
        <dbReference type="ARBA" id="ARBA00023180"/>
    </source>
</evidence>
<dbReference type="SMART" id="SM00656">
    <property type="entry name" value="Amb_all"/>
    <property type="match status" value="1"/>
</dbReference>
<keyword evidence="2 10" id="KW-0732">Signal</keyword>
<dbReference type="PANTHER" id="PTHR31683">
    <property type="entry name" value="PECTATE LYASE 18-RELATED"/>
    <property type="match status" value="1"/>
</dbReference>
<keyword evidence="9" id="KW-0964">Secreted</keyword>
<keyword evidence="9" id="KW-0119">Carbohydrate metabolism</keyword>
<accession>W3XPJ2</accession>
<keyword evidence="13" id="KW-1185">Reference proteome</keyword>
<evidence type="ECO:0000256" key="3">
    <source>
        <dbReference type="ARBA" id="ARBA00023157"/>
    </source>
</evidence>
<evidence type="ECO:0000256" key="8">
    <source>
        <dbReference type="ARBA" id="ARBA00039082"/>
    </source>
</evidence>
<dbReference type="InterPro" id="IPR012334">
    <property type="entry name" value="Pectin_lyas_fold"/>
</dbReference>
<proteinExistence type="inferred from homology"/>
<dbReference type="HOGENOM" id="CLU_021980_0_1_1"/>
<organism evidence="12 13">
    <name type="scientific">Pestalotiopsis fici (strain W106-1 / CGMCC3.15140)</name>
    <dbReference type="NCBI Taxonomy" id="1229662"/>
    <lineage>
        <taxon>Eukaryota</taxon>
        <taxon>Fungi</taxon>
        <taxon>Dikarya</taxon>
        <taxon>Ascomycota</taxon>
        <taxon>Pezizomycotina</taxon>
        <taxon>Sordariomycetes</taxon>
        <taxon>Xylariomycetidae</taxon>
        <taxon>Amphisphaeriales</taxon>
        <taxon>Sporocadaceae</taxon>
        <taxon>Pestalotiopsis</taxon>
    </lineage>
</organism>
<keyword evidence="5 9" id="KW-0456">Lyase</keyword>
<comment type="catalytic activity">
    <reaction evidence="6">
        <text>Eliminative cleavage of (1-&gt;4)-alpha-D-galacturonan methyl ester to give oligosaccharides with 4-deoxy-6-O-methyl-alpha-D-galact-4-enuronosyl groups at their non-reducing ends.</text>
        <dbReference type="EC" id="4.2.2.10"/>
    </reaction>
</comment>
<evidence type="ECO:0000256" key="2">
    <source>
        <dbReference type="ARBA" id="ARBA00022729"/>
    </source>
</evidence>
<dbReference type="EMBL" id="KI912109">
    <property type="protein sequence ID" value="ETS87880.1"/>
    <property type="molecule type" value="Genomic_DNA"/>
</dbReference>
<dbReference type="GO" id="GO:0000272">
    <property type="term" value="P:polysaccharide catabolic process"/>
    <property type="evidence" value="ECO:0007669"/>
    <property type="project" value="UniProtKB-KW"/>
</dbReference>
<dbReference type="InterPro" id="IPR011050">
    <property type="entry name" value="Pectin_lyase_fold/virulence"/>
</dbReference>
<gene>
    <name evidence="12" type="ORF">PFICI_01708</name>
</gene>
<dbReference type="EC" id="4.2.2.10" evidence="8"/>
<evidence type="ECO:0000256" key="7">
    <source>
        <dbReference type="ARBA" id="ARBA00037631"/>
    </source>
</evidence>
<dbReference type="GO" id="GO:0030570">
    <property type="term" value="F:pectate lyase activity"/>
    <property type="evidence" value="ECO:0007669"/>
    <property type="project" value="InterPro"/>
</dbReference>
<feature type="domain" description="Pectate lyase" evidence="11">
    <location>
        <begin position="84"/>
        <end position="293"/>
    </location>
</feature>
<evidence type="ECO:0000256" key="5">
    <source>
        <dbReference type="ARBA" id="ARBA00023239"/>
    </source>
</evidence>
<name>W3XPJ2_PESFW</name>
<comment type="subcellular location">
    <subcellularLocation>
        <location evidence="9">Secreted</location>
    </subcellularLocation>
</comment>
<feature type="chain" id="PRO_5004836048" description="pectin lyase" evidence="10">
    <location>
        <begin position="19"/>
        <end position="377"/>
    </location>
</feature>
<keyword evidence="4" id="KW-0325">Glycoprotein</keyword>
<dbReference type="OrthoDB" id="1637350at2759"/>
<evidence type="ECO:0000259" key="11">
    <source>
        <dbReference type="SMART" id="SM00656"/>
    </source>
</evidence>
<keyword evidence="3" id="KW-1015">Disulfide bond</keyword>